<protein>
    <recommendedName>
        <fullName evidence="8">Probable molybdenum cofactor guanylyltransferase</fullName>
        <shortName evidence="8">MoCo guanylyltransferase</shortName>
        <ecNumber evidence="8">2.7.7.77</ecNumber>
    </recommendedName>
    <alternativeName>
        <fullName evidence="8">GTP:molybdopterin guanylyltransferase</fullName>
    </alternativeName>
    <alternativeName>
        <fullName evidence="8">Mo-MPT guanylyltransferase</fullName>
    </alternativeName>
    <alternativeName>
        <fullName evidence="8">Molybdopterin guanylyltransferase</fullName>
    </alternativeName>
    <alternativeName>
        <fullName evidence="8">Molybdopterin-guanine dinucleotide synthase</fullName>
        <shortName evidence="8">MGD synthase</shortName>
    </alternativeName>
</protein>
<feature type="binding site" evidence="8">
    <location>
        <position position="24"/>
    </location>
    <ligand>
        <name>GTP</name>
        <dbReference type="ChEBI" id="CHEBI:37565"/>
    </ligand>
</feature>
<dbReference type="PANTHER" id="PTHR19136:SF81">
    <property type="entry name" value="MOLYBDENUM COFACTOR GUANYLYLTRANSFERASE"/>
    <property type="match status" value="1"/>
</dbReference>
<dbReference type="Proteomes" id="UP000653730">
    <property type="component" value="Unassembled WGS sequence"/>
</dbReference>
<comment type="catalytic activity">
    <reaction evidence="8">
        <text>Mo-molybdopterin + GTP + H(+) = Mo-molybdopterin guanine dinucleotide + diphosphate</text>
        <dbReference type="Rhea" id="RHEA:34243"/>
        <dbReference type="ChEBI" id="CHEBI:15378"/>
        <dbReference type="ChEBI" id="CHEBI:33019"/>
        <dbReference type="ChEBI" id="CHEBI:37565"/>
        <dbReference type="ChEBI" id="CHEBI:71302"/>
        <dbReference type="ChEBI" id="CHEBI:71310"/>
        <dbReference type="EC" id="2.7.7.77"/>
    </reaction>
</comment>
<dbReference type="InterPro" id="IPR029044">
    <property type="entry name" value="Nucleotide-diphossugar_trans"/>
</dbReference>
<comment type="cofactor">
    <cofactor evidence="8">
        <name>Mg(2+)</name>
        <dbReference type="ChEBI" id="CHEBI:18420"/>
    </cofactor>
</comment>
<comment type="function">
    <text evidence="8">Transfers a GMP moiety from GTP to Mo-molybdopterin (Mo-MPT) cofactor (Moco or molybdenum cofactor) to form Mo-molybdopterin guanine dinucleotide (Mo-MGD) cofactor.</text>
</comment>
<accession>A0A926JUP9</accession>
<evidence type="ECO:0000256" key="5">
    <source>
        <dbReference type="ARBA" id="ARBA00022842"/>
    </source>
</evidence>
<keyword evidence="5 8" id="KW-0460">Magnesium</keyword>
<dbReference type="Pfam" id="PF12804">
    <property type="entry name" value="NTP_transf_3"/>
    <property type="match status" value="1"/>
</dbReference>
<name>A0A926JUP9_9FLAO</name>
<comment type="similarity">
    <text evidence="8">Belongs to the MobA family.</text>
</comment>
<dbReference type="GO" id="GO:0005737">
    <property type="term" value="C:cytoplasm"/>
    <property type="evidence" value="ECO:0007669"/>
    <property type="project" value="UniProtKB-SubCell"/>
</dbReference>
<dbReference type="SUPFAM" id="SSF53448">
    <property type="entry name" value="Nucleotide-diphospho-sugar transferases"/>
    <property type="match status" value="1"/>
</dbReference>
<proteinExistence type="inferred from homology"/>
<evidence type="ECO:0000256" key="8">
    <source>
        <dbReference type="HAMAP-Rule" id="MF_00316"/>
    </source>
</evidence>
<evidence type="ECO:0000259" key="9">
    <source>
        <dbReference type="Pfam" id="PF12804"/>
    </source>
</evidence>
<feature type="binding site" evidence="8">
    <location>
        <begin position="12"/>
        <end position="14"/>
    </location>
    <ligand>
        <name>GTP</name>
        <dbReference type="ChEBI" id="CHEBI:37565"/>
    </ligand>
</feature>
<dbReference type="EC" id="2.7.7.77" evidence="8"/>
<reference evidence="10 11" key="1">
    <citation type="submission" date="2020-09" db="EMBL/GenBank/DDBJ databases">
        <title>Sinomicrobium weinanense sp. nov., a halophilic bacteria isolated from saline-alkali soil.</title>
        <authorList>
            <person name="Wu P."/>
            <person name="Ren H."/>
            <person name="Mei Y."/>
            <person name="Liang Y."/>
            <person name="Chen Z."/>
        </authorList>
    </citation>
    <scope>NUCLEOTIDE SEQUENCE [LARGE SCALE GENOMIC DNA]</scope>
    <source>
        <strain evidence="10 11">FJxs</strain>
    </source>
</reference>
<comment type="caution">
    <text evidence="10">The sequence shown here is derived from an EMBL/GenBank/DDBJ whole genome shotgun (WGS) entry which is preliminary data.</text>
</comment>
<comment type="caution">
    <text evidence="8">Lacks conserved residue(s) required for the propagation of feature annotation.</text>
</comment>
<evidence type="ECO:0000256" key="3">
    <source>
        <dbReference type="ARBA" id="ARBA00022723"/>
    </source>
</evidence>
<dbReference type="GO" id="GO:0061603">
    <property type="term" value="F:molybdenum cofactor guanylyltransferase activity"/>
    <property type="evidence" value="ECO:0007669"/>
    <property type="project" value="UniProtKB-EC"/>
</dbReference>
<feature type="binding site" evidence="8">
    <location>
        <position position="97"/>
    </location>
    <ligand>
        <name>Mg(2+)</name>
        <dbReference type="ChEBI" id="CHEBI:18420"/>
    </ligand>
</feature>
<evidence type="ECO:0000256" key="4">
    <source>
        <dbReference type="ARBA" id="ARBA00022741"/>
    </source>
</evidence>
<comment type="domain">
    <text evidence="8">The N-terminal domain determines nucleotide recognition and specific binding, while the C-terminal domain determines the specific binding to the target protein.</text>
</comment>
<dbReference type="InterPro" id="IPR013482">
    <property type="entry name" value="Molybde_CF_guanTrfase"/>
</dbReference>
<dbReference type="HAMAP" id="MF_00316">
    <property type="entry name" value="MobA"/>
    <property type="match status" value="1"/>
</dbReference>
<evidence type="ECO:0000313" key="10">
    <source>
        <dbReference type="EMBL" id="MBC9797701.1"/>
    </source>
</evidence>
<feature type="domain" description="MobA-like NTP transferase" evidence="9">
    <location>
        <begin position="9"/>
        <end position="151"/>
    </location>
</feature>
<dbReference type="RefSeq" id="WP_187966832.1">
    <property type="nucleotide sequence ID" value="NZ_JACVDC010000069.1"/>
</dbReference>
<dbReference type="CDD" id="cd02503">
    <property type="entry name" value="MobA"/>
    <property type="match status" value="1"/>
</dbReference>
<evidence type="ECO:0000256" key="2">
    <source>
        <dbReference type="ARBA" id="ARBA00022679"/>
    </source>
</evidence>
<feature type="binding site" evidence="8">
    <location>
        <position position="68"/>
    </location>
    <ligand>
        <name>GTP</name>
        <dbReference type="ChEBI" id="CHEBI:37565"/>
    </ligand>
</feature>
<dbReference type="AlphaFoldDB" id="A0A926JUP9"/>
<keyword evidence="3 8" id="KW-0479">Metal-binding</keyword>
<evidence type="ECO:0000256" key="6">
    <source>
        <dbReference type="ARBA" id="ARBA00023134"/>
    </source>
</evidence>
<sequence>MKENNTIEAFVLAGGKSTRMGTDKGLALLRGKPMISYILATLQKAELPVRIVANNNAYEVFGLKVYPDMVPGKGPMGGLFTAFEHTTADMVLLAGCDMPLIPVEMVERLLSDTGHDKIVAPVLLGQVNPLFALYPRSLKQKLEEYIASGRLKMTDFILENKHVLLPPVAEEKPWCFQNINDLSQLREVEEKWGDLS</sequence>
<keyword evidence="10" id="KW-0548">Nucleotidyltransferase</keyword>
<keyword evidence="7 8" id="KW-0501">Molybdenum cofactor biosynthesis</keyword>
<dbReference type="GO" id="GO:0006777">
    <property type="term" value="P:Mo-molybdopterin cofactor biosynthetic process"/>
    <property type="evidence" value="ECO:0007669"/>
    <property type="project" value="UniProtKB-KW"/>
</dbReference>
<dbReference type="Gene3D" id="3.90.550.10">
    <property type="entry name" value="Spore Coat Polysaccharide Biosynthesis Protein SpsA, Chain A"/>
    <property type="match status" value="1"/>
</dbReference>
<evidence type="ECO:0000256" key="1">
    <source>
        <dbReference type="ARBA" id="ARBA00022490"/>
    </source>
</evidence>
<gene>
    <name evidence="8" type="primary">mobA</name>
    <name evidence="10" type="ORF">IBL28_17150</name>
</gene>
<keyword evidence="1 8" id="KW-0963">Cytoplasm</keyword>
<evidence type="ECO:0000313" key="11">
    <source>
        <dbReference type="Proteomes" id="UP000653730"/>
    </source>
</evidence>
<keyword evidence="6 8" id="KW-0342">GTP-binding</keyword>
<dbReference type="GO" id="GO:0046872">
    <property type="term" value="F:metal ion binding"/>
    <property type="evidence" value="ECO:0007669"/>
    <property type="project" value="UniProtKB-KW"/>
</dbReference>
<keyword evidence="4 8" id="KW-0547">Nucleotide-binding</keyword>
<dbReference type="GO" id="GO:0005525">
    <property type="term" value="F:GTP binding"/>
    <property type="evidence" value="ECO:0007669"/>
    <property type="project" value="UniProtKB-UniRule"/>
</dbReference>
<organism evidence="10 11">
    <name type="scientific">Sinomicrobium weinanense</name>
    <dbReference type="NCBI Taxonomy" id="2842200"/>
    <lineage>
        <taxon>Bacteria</taxon>
        <taxon>Pseudomonadati</taxon>
        <taxon>Bacteroidota</taxon>
        <taxon>Flavobacteriia</taxon>
        <taxon>Flavobacteriales</taxon>
        <taxon>Flavobacteriaceae</taxon>
        <taxon>Sinomicrobium</taxon>
    </lineage>
</organism>
<dbReference type="EMBL" id="JACVDC010000069">
    <property type="protein sequence ID" value="MBC9797701.1"/>
    <property type="molecule type" value="Genomic_DNA"/>
</dbReference>
<dbReference type="PANTHER" id="PTHR19136">
    <property type="entry name" value="MOLYBDENUM COFACTOR GUANYLYLTRANSFERASE"/>
    <property type="match status" value="1"/>
</dbReference>
<evidence type="ECO:0000256" key="7">
    <source>
        <dbReference type="ARBA" id="ARBA00023150"/>
    </source>
</evidence>
<keyword evidence="2 8" id="KW-0808">Transferase</keyword>
<dbReference type="InterPro" id="IPR025877">
    <property type="entry name" value="MobA-like_NTP_Trfase"/>
</dbReference>
<comment type="subcellular location">
    <subcellularLocation>
        <location evidence="8">Cytoplasm</location>
    </subcellularLocation>
</comment>
<feature type="binding site" evidence="8">
    <location>
        <position position="97"/>
    </location>
    <ligand>
        <name>GTP</name>
        <dbReference type="ChEBI" id="CHEBI:37565"/>
    </ligand>
</feature>
<keyword evidence="11" id="KW-1185">Reference proteome</keyword>